<dbReference type="InterPro" id="IPR050493">
    <property type="entry name" value="FAD-dep_Monooxygenase_BioMet"/>
</dbReference>
<keyword evidence="1" id="KW-0560">Oxidoreductase</keyword>
<sequence>MKVLVAGAGIGGLTTALRLHAVGIDVLVIDSVTELLPLGVGINLLPHATAELCELGLGEDLAGLAIPTAELVHLDRFGNEIWREPRGLAAGHDHPQYSVHRGELQTLLAAAVRARLGSGAIRTGMRFVAARQYPDRVCSTVHDRARDHTVEITTDLVIGADGLHSAVRAGLYPDEGAPRWNGIRMWRGVTMTEPFLTGASMVMAGSNHTAKLVAYPISAATRREGRALVNWVAEVRMPDHTEQAANWQRTGRLDEVLPHYRGWRFDGIDVGALISGSERILEYPMVDRDPVSRWVFGRVALLGDAAHPMYPIGSNGGSQAILDASVLATELARAADPRDGLTAYEAARLDIANAVVLANRDIPADRVLRLVEERAPQGFDRITDVLTEDELRAIAGGYQRTSAARVSAAPDRPDPVGVRVVIARKATTLA</sequence>
<dbReference type="Proteomes" id="UP001551658">
    <property type="component" value="Unassembled WGS sequence"/>
</dbReference>
<dbReference type="RefSeq" id="WP_357984270.1">
    <property type="nucleotide sequence ID" value="NZ_JBFAIH010000019.1"/>
</dbReference>
<dbReference type="InterPro" id="IPR036188">
    <property type="entry name" value="FAD/NAD-bd_sf"/>
</dbReference>
<evidence type="ECO:0000313" key="4">
    <source>
        <dbReference type="EMBL" id="MEV0366386.1"/>
    </source>
</evidence>
<dbReference type="PANTHER" id="PTHR13789:SF268">
    <property type="entry name" value="5-METHYLPHENAZINE-1-CARBOXYLATE 1-MONOOXYGENASE"/>
    <property type="match status" value="1"/>
</dbReference>
<keyword evidence="2" id="KW-0503">Monooxygenase</keyword>
<proteinExistence type="predicted"/>
<accession>A0ABV3FFA7</accession>
<comment type="caution">
    <text evidence="4">The sequence shown here is derived from an EMBL/GenBank/DDBJ whole genome shotgun (WGS) entry which is preliminary data.</text>
</comment>
<evidence type="ECO:0000256" key="2">
    <source>
        <dbReference type="ARBA" id="ARBA00023033"/>
    </source>
</evidence>
<dbReference type="Gene3D" id="3.50.50.60">
    <property type="entry name" value="FAD/NAD(P)-binding domain"/>
    <property type="match status" value="1"/>
</dbReference>
<dbReference type="NCBIfam" id="NF005720">
    <property type="entry name" value="PRK07538.1"/>
    <property type="match status" value="1"/>
</dbReference>
<name>A0ABV3FFA7_9NOCA</name>
<organism evidence="4 5">
    <name type="scientific">Nocardia fusca</name>
    <dbReference type="NCBI Taxonomy" id="941183"/>
    <lineage>
        <taxon>Bacteria</taxon>
        <taxon>Bacillati</taxon>
        <taxon>Actinomycetota</taxon>
        <taxon>Actinomycetes</taxon>
        <taxon>Mycobacteriales</taxon>
        <taxon>Nocardiaceae</taxon>
        <taxon>Nocardia</taxon>
    </lineage>
</organism>
<dbReference type="SUPFAM" id="SSF51905">
    <property type="entry name" value="FAD/NAD(P)-binding domain"/>
    <property type="match status" value="1"/>
</dbReference>
<dbReference type="Gene3D" id="3.30.9.30">
    <property type="match status" value="1"/>
</dbReference>
<dbReference type="PANTHER" id="PTHR13789">
    <property type="entry name" value="MONOOXYGENASE"/>
    <property type="match status" value="1"/>
</dbReference>
<keyword evidence="5" id="KW-1185">Reference proteome</keyword>
<dbReference type="EMBL" id="JBFAIH010000019">
    <property type="protein sequence ID" value="MEV0366386.1"/>
    <property type="molecule type" value="Genomic_DNA"/>
</dbReference>
<evidence type="ECO:0000313" key="5">
    <source>
        <dbReference type="Proteomes" id="UP001551658"/>
    </source>
</evidence>
<evidence type="ECO:0000256" key="1">
    <source>
        <dbReference type="ARBA" id="ARBA00023002"/>
    </source>
</evidence>
<dbReference type="Pfam" id="PF01494">
    <property type="entry name" value="FAD_binding_3"/>
    <property type="match status" value="1"/>
</dbReference>
<protein>
    <submittedName>
        <fullName evidence="4">Flavin-dependent oxidoreductase</fullName>
    </submittedName>
</protein>
<dbReference type="InterPro" id="IPR002938">
    <property type="entry name" value="FAD-bd"/>
</dbReference>
<dbReference type="PRINTS" id="PR00420">
    <property type="entry name" value="RNGMNOXGNASE"/>
</dbReference>
<feature type="domain" description="FAD-binding" evidence="3">
    <location>
        <begin position="2"/>
        <end position="356"/>
    </location>
</feature>
<dbReference type="SUPFAM" id="SSF54373">
    <property type="entry name" value="FAD-linked reductases, C-terminal domain"/>
    <property type="match status" value="1"/>
</dbReference>
<reference evidence="4 5" key="1">
    <citation type="submission" date="2024-06" db="EMBL/GenBank/DDBJ databases">
        <title>The Natural Products Discovery Center: Release of the First 8490 Sequenced Strains for Exploring Actinobacteria Biosynthetic Diversity.</title>
        <authorList>
            <person name="Kalkreuter E."/>
            <person name="Kautsar S.A."/>
            <person name="Yang D."/>
            <person name="Bader C.D."/>
            <person name="Teijaro C.N."/>
            <person name="Fluegel L."/>
            <person name="Davis C.M."/>
            <person name="Simpson J.R."/>
            <person name="Lauterbach L."/>
            <person name="Steele A.D."/>
            <person name="Gui C."/>
            <person name="Meng S."/>
            <person name="Li G."/>
            <person name="Viehrig K."/>
            <person name="Ye F."/>
            <person name="Su P."/>
            <person name="Kiefer A.F."/>
            <person name="Nichols A."/>
            <person name="Cepeda A.J."/>
            <person name="Yan W."/>
            <person name="Fan B."/>
            <person name="Jiang Y."/>
            <person name="Adhikari A."/>
            <person name="Zheng C.-J."/>
            <person name="Schuster L."/>
            <person name="Cowan T.M."/>
            <person name="Smanski M.J."/>
            <person name="Chevrette M.G."/>
            <person name="De Carvalho L.P.S."/>
            <person name="Shen B."/>
        </authorList>
    </citation>
    <scope>NUCLEOTIDE SEQUENCE [LARGE SCALE GENOMIC DNA]</scope>
    <source>
        <strain evidence="4 5">NPDC050671</strain>
    </source>
</reference>
<evidence type="ECO:0000259" key="3">
    <source>
        <dbReference type="Pfam" id="PF01494"/>
    </source>
</evidence>
<gene>
    <name evidence="4" type="ORF">AB0H72_27170</name>
</gene>